<dbReference type="AlphaFoldDB" id="A0A411PH05"/>
<dbReference type="PANTHER" id="PTHR43690">
    <property type="entry name" value="NARDILYSIN"/>
    <property type="match status" value="1"/>
</dbReference>
<dbReference type="GO" id="GO:0008237">
    <property type="term" value="F:metallopeptidase activity"/>
    <property type="evidence" value="ECO:0007669"/>
    <property type="project" value="UniProtKB-KW"/>
</dbReference>
<keyword evidence="9" id="KW-1185">Reference proteome</keyword>
<dbReference type="PANTHER" id="PTHR43690:SF17">
    <property type="entry name" value="PROTEIN YHJJ"/>
    <property type="match status" value="1"/>
</dbReference>
<accession>A0A411PH05</accession>
<dbReference type="InterPro" id="IPR007863">
    <property type="entry name" value="Peptidase_M16_C"/>
</dbReference>
<evidence type="ECO:0000256" key="4">
    <source>
        <dbReference type="ARBA" id="ARBA00022833"/>
    </source>
</evidence>
<dbReference type="SUPFAM" id="SSF63411">
    <property type="entry name" value="LuxS/MPP-like metallohydrolase"/>
    <property type="match status" value="2"/>
</dbReference>
<protein>
    <submittedName>
        <fullName evidence="8">Insulinase family protein</fullName>
    </submittedName>
</protein>
<dbReference type="Pfam" id="PF00675">
    <property type="entry name" value="Peptidase_M16"/>
    <property type="match status" value="1"/>
</dbReference>
<keyword evidence="4" id="KW-0862">Zinc</keyword>
<dbReference type="Proteomes" id="UP000291106">
    <property type="component" value="Chromosome"/>
</dbReference>
<comment type="similarity">
    <text evidence="1">Belongs to the peptidase M16 family.</text>
</comment>
<dbReference type="InterPro" id="IPR050626">
    <property type="entry name" value="Peptidase_M16"/>
</dbReference>
<reference evidence="8 9" key="1">
    <citation type="submission" date="2019-02" db="EMBL/GenBank/DDBJ databases">
        <title>Shewanella sp. D4-2 isolated from Dokdo Island.</title>
        <authorList>
            <person name="Baek K."/>
        </authorList>
    </citation>
    <scope>NUCLEOTIDE SEQUENCE [LARGE SCALE GENOMIC DNA]</scope>
    <source>
        <strain evidence="8 9">D4-2</strain>
    </source>
</reference>
<keyword evidence="5" id="KW-0482">Metalloprotease</keyword>
<evidence type="ECO:0000259" key="6">
    <source>
        <dbReference type="Pfam" id="PF00675"/>
    </source>
</evidence>
<evidence type="ECO:0000256" key="2">
    <source>
        <dbReference type="ARBA" id="ARBA00022670"/>
    </source>
</evidence>
<dbReference type="Pfam" id="PF05193">
    <property type="entry name" value="Peptidase_M16_C"/>
    <property type="match status" value="2"/>
</dbReference>
<feature type="domain" description="Peptidase M16 N-terminal" evidence="6">
    <location>
        <begin position="49"/>
        <end position="168"/>
    </location>
</feature>
<dbReference type="PROSITE" id="PS51257">
    <property type="entry name" value="PROKAR_LIPOPROTEIN"/>
    <property type="match status" value="1"/>
</dbReference>
<dbReference type="EMBL" id="CP036200">
    <property type="protein sequence ID" value="QBF82744.1"/>
    <property type="molecule type" value="Genomic_DNA"/>
</dbReference>
<keyword evidence="3" id="KW-0378">Hydrolase</keyword>
<evidence type="ECO:0000259" key="7">
    <source>
        <dbReference type="Pfam" id="PF05193"/>
    </source>
</evidence>
<dbReference type="InterPro" id="IPR011765">
    <property type="entry name" value="Pept_M16_N"/>
</dbReference>
<keyword evidence="2" id="KW-0645">Protease</keyword>
<dbReference type="GO" id="GO:0046872">
    <property type="term" value="F:metal ion binding"/>
    <property type="evidence" value="ECO:0007669"/>
    <property type="project" value="InterPro"/>
</dbReference>
<evidence type="ECO:0000256" key="1">
    <source>
        <dbReference type="ARBA" id="ARBA00007261"/>
    </source>
</evidence>
<name>A0A411PH05_9GAMM</name>
<organism evidence="8 9">
    <name type="scientific">Shewanella maritima</name>
    <dbReference type="NCBI Taxonomy" id="2520507"/>
    <lineage>
        <taxon>Bacteria</taxon>
        <taxon>Pseudomonadati</taxon>
        <taxon>Pseudomonadota</taxon>
        <taxon>Gammaproteobacteria</taxon>
        <taxon>Alteromonadales</taxon>
        <taxon>Shewanellaceae</taxon>
        <taxon>Shewanella</taxon>
    </lineage>
</organism>
<dbReference type="OrthoDB" id="9811314at2"/>
<dbReference type="RefSeq" id="WP_130599177.1">
    <property type="nucleotide sequence ID" value="NZ_CP036200.1"/>
</dbReference>
<feature type="domain" description="Peptidase M16 C-terminal" evidence="7">
    <location>
        <begin position="206"/>
        <end position="383"/>
    </location>
</feature>
<sequence>MNSFKSLWVSLGRASAYIAVIISFSCSSEYLWDSAITTGKLDNGLEYAIYNSNKSSDPFNIRLIVNAGSVDEATRPGVAHMLEHMVFHKTQAHPEGMHTYIDSLGWKTGLQVNAVTRQTETQYMVRTRPNDSLDMAGSLAFLSQLAGFATLDKADWQRERGVIIEEWRQGDGLAGEVNNLKKAVVRNGSRYVDRPTIGTRASIEAATIEELRDFYNQFYVASNMQLVVSGNVNVVQTQQAIANTFGKLPTKPKPNRDYVALPLAEQLYIDKVQHPKGTTSMVVYGLRLPMPDRASEHGQYAYLQNYFLRKLMRNQVMRNRAFLPKDKAESISLTVKEPTNERLVVAIAARTADHALGLKLVTEEYARLYRDGLDEQDFNELVEKAKGITQRNVTAAKHRDYMAWEDKITEALMKGAPLEEPAVRTARTLKWLEQMTLEQLNARMRDILDAEDNFIYYQAGGTQKLSLPTVAQVRQLEQNIQSNIDSLPKSISLAVKRSAEAKVANQQAAPEANEVTADQVTEPLLSKLPKVTTAKADWYALESEQWSYQDETITLHKYLLGNGDKLLWLDKSTSDNKLYIKALSSAGYQNNQISAWQAQAGVQLWQQSGLPHWNEQQWQNWQQTQPHWQWQLKESELDLAAVIAPSQLASLMQLYHLRMQSGIDKGVWQQVKADLVSQSRTHKKSRFISQQRFGQSMLDDVTAQAVDAVTEERIIADTQSILRQPTTFYIVGQLDHAELEQQMAQHLANVPRQASLSNSTTMQLPANRLEHIVTHEQDKAEVSLFGYTPMQWTPEQAFLVSTLTPIAKKMLKKKLRHELGGIYSIKYEMSLNPRHDRIETEVHFTCAPERSDELIAAAKQVLTKLGDSVSEQNLQRTVEDIAFAEQGRLTSANTWLRRMILSDKRYQNASYIQRAGRLHELASEQRLKILAKQIFPMPHQMTFVDKPNGLKL</sequence>
<dbReference type="Gene3D" id="3.30.830.10">
    <property type="entry name" value="Metalloenzyme, LuxS/M16 peptidase-like"/>
    <property type="match status" value="3"/>
</dbReference>
<evidence type="ECO:0000313" key="8">
    <source>
        <dbReference type="EMBL" id="QBF82744.1"/>
    </source>
</evidence>
<gene>
    <name evidence="8" type="ORF">EXU30_08615</name>
</gene>
<dbReference type="InterPro" id="IPR011249">
    <property type="entry name" value="Metalloenz_LuxS/M16"/>
</dbReference>
<proteinExistence type="inferred from homology"/>
<feature type="domain" description="Peptidase M16 C-terminal" evidence="7">
    <location>
        <begin position="727"/>
        <end position="878"/>
    </location>
</feature>
<dbReference type="KEGG" id="smai:EXU30_08615"/>
<dbReference type="GO" id="GO:0006508">
    <property type="term" value="P:proteolysis"/>
    <property type="evidence" value="ECO:0007669"/>
    <property type="project" value="UniProtKB-KW"/>
</dbReference>
<evidence type="ECO:0000313" key="9">
    <source>
        <dbReference type="Proteomes" id="UP000291106"/>
    </source>
</evidence>
<evidence type="ECO:0000256" key="3">
    <source>
        <dbReference type="ARBA" id="ARBA00022801"/>
    </source>
</evidence>
<evidence type="ECO:0000256" key="5">
    <source>
        <dbReference type="ARBA" id="ARBA00023049"/>
    </source>
</evidence>